<dbReference type="InterPro" id="IPR002891">
    <property type="entry name" value="APS"/>
</dbReference>
<dbReference type="GO" id="GO:0000103">
    <property type="term" value="P:sulfate assimilation"/>
    <property type="evidence" value="ECO:0007669"/>
    <property type="project" value="InterPro"/>
</dbReference>
<dbReference type="GO" id="GO:0004781">
    <property type="term" value="F:sulfate adenylyltransferase (ATP) activity"/>
    <property type="evidence" value="ECO:0007669"/>
    <property type="project" value="UniProtKB-EC"/>
</dbReference>
<gene>
    <name evidence="12" type="ORF">GM51_4065</name>
</gene>
<dbReference type="NCBIfam" id="TIGR00455">
    <property type="entry name" value="apsK"/>
    <property type="match status" value="1"/>
</dbReference>
<dbReference type="PROSITE" id="PS51722">
    <property type="entry name" value="G_TR_2"/>
    <property type="match status" value="1"/>
</dbReference>
<reference evidence="12" key="1">
    <citation type="submission" date="2014-06" db="EMBL/GenBank/DDBJ databases">
        <title>Key roles for freshwater Actinobacteria revealed by deep metagenomic sequencing.</title>
        <authorList>
            <person name="Ghai R."/>
            <person name="Mizuno C.M."/>
            <person name="Picazo A."/>
            <person name="Camacho A."/>
            <person name="Rodriguez-Valera F."/>
        </authorList>
    </citation>
    <scope>NUCLEOTIDE SEQUENCE</scope>
</reference>
<comment type="similarity">
    <text evidence="2">In the C-terminal section; belongs to the APS kinase family.</text>
</comment>
<evidence type="ECO:0000256" key="2">
    <source>
        <dbReference type="ARBA" id="ARBA00005438"/>
    </source>
</evidence>
<evidence type="ECO:0000256" key="7">
    <source>
        <dbReference type="ARBA" id="ARBA00022840"/>
    </source>
</evidence>
<dbReference type="InterPro" id="IPR031157">
    <property type="entry name" value="G_TR_CS"/>
</dbReference>
<dbReference type="CDD" id="cd02027">
    <property type="entry name" value="APSK"/>
    <property type="match status" value="1"/>
</dbReference>
<comment type="caution">
    <text evidence="12">The sequence shown here is derived from an EMBL/GenBank/DDBJ whole genome shotgun (WGS) entry which is preliminary data.</text>
</comment>
<evidence type="ECO:0000256" key="10">
    <source>
        <dbReference type="ARBA" id="ARBA00049370"/>
    </source>
</evidence>
<keyword evidence="4" id="KW-0808">Transferase</keyword>
<proteinExistence type="inferred from homology"/>
<evidence type="ECO:0000256" key="5">
    <source>
        <dbReference type="ARBA" id="ARBA00022695"/>
    </source>
</evidence>
<dbReference type="InterPro" id="IPR050100">
    <property type="entry name" value="TRAFAC_GTPase_members"/>
</dbReference>
<evidence type="ECO:0000256" key="3">
    <source>
        <dbReference type="ARBA" id="ARBA00007237"/>
    </source>
</evidence>
<dbReference type="Pfam" id="PF22594">
    <property type="entry name" value="GTP-eEF1A_C"/>
    <property type="match status" value="1"/>
</dbReference>
<dbReference type="EMBL" id="JNSL01000015">
    <property type="protein sequence ID" value="KGA21048.1"/>
    <property type="molecule type" value="Genomic_DNA"/>
</dbReference>
<dbReference type="NCBIfam" id="NF003013">
    <property type="entry name" value="PRK03846.1"/>
    <property type="match status" value="1"/>
</dbReference>
<evidence type="ECO:0000256" key="9">
    <source>
        <dbReference type="ARBA" id="ARBA00023268"/>
    </source>
</evidence>
<keyword evidence="6" id="KW-0547">Nucleotide-binding</keyword>
<keyword evidence="7" id="KW-0067">ATP-binding</keyword>
<protein>
    <recommendedName>
        <fullName evidence="11">Tr-type G domain-containing protein</fullName>
    </recommendedName>
</protein>
<dbReference type="InterPro" id="IPR009000">
    <property type="entry name" value="Transl_B-barrel_sf"/>
</dbReference>
<evidence type="ECO:0000256" key="1">
    <source>
        <dbReference type="ARBA" id="ARBA00002357"/>
    </source>
</evidence>
<dbReference type="HAMAP" id="MF_00065">
    <property type="entry name" value="Adenylyl_sulf_kinase"/>
    <property type="match status" value="1"/>
</dbReference>
<dbReference type="AlphaFoldDB" id="A0A094SQS9"/>
<dbReference type="Gene3D" id="2.40.30.10">
    <property type="entry name" value="Translation factors"/>
    <property type="match status" value="2"/>
</dbReference>
<comment type="similarity">
    <text evidence="3">In the N-terminal section; belongs to the TRAFAC class translation factor GTPase superfamily. Classic translation factor GTPase family. CysN/NodQ subfamily.</text>
</comment>
<dbReference type="InterPro" id="IPR044139">
    <property type="entry name" value="CysN_NoDQ_III"/>
</dbReference>
<dbReference type="SUPFAM" id="SSF50465">
    <property type="entry name" value="EF-Tu/eEF-1alpha/eIF2-gamma C-terminal domain"/>
    <property type="match status" value="1"/>
</dbReference>
<keyword evidence="8" id="KW-0342">GTP-binding</keyword>
<evidence type="ECO:0000256" key="6">
    <source>
        <dbReference type="ARBA" id="ARBA00022741"/>
    </source>
</evidence>
<dbReference type="GO" id="GO:0003924">
    <property type="term" value="F:GTPase activity"/>
    <property type="evidence" value="ECO:0007669"/>
    <property type="project" value="InterPro"/>
</dbReference>
<dbReference type="InterPro" id="IPR011779">
    <property type="entry name" value="SO4_adenylTrfase_lsu"/>
</dbReference>
<dbReference type="PRINTS" id="PR00315">
    <property type="entry name" value="ELONGATNFCT"/>
</dbReference>
<dbReference type="NCBIfam" id="NF004035">
    <property type="entry name" value="PRK05506.1"/>
    <property type="match status" value="1"/>
</dbReference>
<comment type="catalytic activity">
    <reaction evidence="10">
        <text>sulfate + ATP + H(+) = adenosine 5'-phosphosulfate + diphosphate</text>
        <dbReference type="Rhea" id="RHEA:18133"/>
        <dbReference type="ChEBI" id="CHEBI:15378"/>
        <dbReference type="ChEBI" id="CHEBI:16189"/>
        <dbReference type="ChEBI" id="CHEBI:30616"/>
        <dbReference type="ChEBI" id="CHEBI:33019"/>
        <dbReference type="ChEBI" id="CHEBI:58243"/>
        <dbReference type="EC" id="2.7.7.4"/>
    </reaction>
</comment>
<dbReference type="InterPro" id="IPR059117">
    <property type="entry name" value="APS_kinase_dom"/>
</dbReference>
<organism evidence="12">
    <name type="scientific">freshwater metagenome</name>
    <dbReference type="NCBI Taxonomy" id="449393"/>
    <lineage>
        <taxon>unclassified sequences</taxon>
        <taxon>metagenomes</taxon>
        <taxon>ecological metagenomes</taxon>
    </lineage>
</organism>
<keyword evidence="5" id="KW-0548">Nucleotidyltransferase</keyword>
<dbReference type="SUPFAM" id="SSF52540">
    <property type="entry name" value="P-loop containing nucleoside triphosphate hydrolases"/>
    <property type="match status" value="2"/>
</dbReference>
<dbReference type="Gene3D" id="3.40.50.300">
    <property type="entry name" value="P-loop containing nucleotide triphosphate hydrolases"/>
    <property type="match status" value="2"/>
</dbReference>
<dbReference type="PROSITE" id="PS00301">
    <property type="entry name" value="G_TR_1"/>
    <property type="match status" value="1"/>
</dbReference>
<evidence type="ECO:0000256" key="8">
    <source>
        <dbReference type="ARBA" id="ARBA00023134"/>
    </source>
</evidence>
<dbReference type="InterPro" id="IPR054696">
    <property type="entry name" value="GTP-eEF1A_C"/>
</dbReference>
<feature type="domain" description="Tr-type G" evidence="11">
    <location>
        <begin position="7"/>
        <end position="229"/>
    </location>
</feature>
<dbReference type="Pfam" id="PF01583">
    <property type="entry name" value="APS_kinase"/>
    <property type="match status" value="1"/>
</dbReference>
<dbReference type="InterPro" id="IPR027417">
    <property type="entry name" value="P-loop_NTPase"/>
</dbReference>
<evidence type="ECO:0000313" key="12">
    <source>
        <dbReference type="EMBL" id="KGA21048.1"/>
    </source>
</evidence>
<dbReference type="Pfam" id="PF00009">
    <property type="entry name" value="GTP_EFTU"/>
    <property type="match status" value="1"/>
</dbReference>
<name>A0A094SQS9_9ZZZZ</name>
<dbReference type="GO" id="GO:0005524">
    <property type="term" value="F:ATP binding"/>
    <property type="evidence" value="ECO:0007669"/>
    <property type="project" value="UniProtKB-KW"/>
</dbReference>
<dbReference type="CDD" id="cd04095">
    <property type="entry name" value="CysN_NoDQ_III"/>
    <property type="match status" value="1"/>
</dbReference>
<evidence type="ECO:0000259" key="11">
    <source>
        <dbReference type="PROSITE" id="PS51722"/>
    </source>
</evidence>
<dbReference type="InterPro" id="IPR009001">
    <property type="entry name" value="Transl_elong_EF1A/Init_IF2_C"/>
</dbReference>
<dbReference type="InterPro" id="IPR000795">
    <property type="entry name" value="T_Tr_GTP-bd_dom"/>
</dbReference>
<dbReference type="GO" id="GO:0004020">
    <property type="term" value="F:adenylylsulfate kinase activity"/>
    <property type="evidence" value="ECO:0007669"/>
    <property type="project" value="InterPro"/>
</dbReference>
<dbReference type="PANTHER" id="PTHR23115">
    <property type="entry name" value="TRANSLATION FACTOR"/>
    <property type="match status" value="1"/>
</dbReference>
<dbReference type="NCBIfam" id="TIGR02034">
    <property type="entry name" value="CysN"/>
    <property type="match status" value="1"/>
</dbReference>
<keyword evidence="9" id="KW-0511">Multifunctional enzyme</keyword>
<dbReference type="SUPFAM" id="SSF50447">
    <property type="entry name" value="Translation proteins"/>
    <property type="match status" value="1"/>
</dbReference>
<accession>A0A094SQS9</accession>
<comment type="function">
    <text evidence="1">APS kinase catalyzes the synthesis of activated sulfate.</text>
</comment>
<dbReference type="GO" id="GO:0005525">
    <property type="term" value="F:GTP binding"/>
    <property type="evidence" value="ECO:0007669"/>
    <property type="project" value="UniProtKB-KW"/>
</dbReference>
<sequence>MATPKTKPVIRLLTCGSVDDGKSTLIGRLLVETNSIPQDTLATAKTVRRGGSTIPVGEIDYSLLTDGLEAEREQGITIDVAYRSMSLLNGSRLIIADAPGHEQYTRNMAVAASRSDVALVLVDAARGVRSQTLRHLTICALMGVSRVAIVINKLDMFDYSKEKFAEISAQIAPAVARLKISEHAIIPLSALAGDNVVFKSKKMDWYTGPTLLEYIQNQNLVEDSMTSPHFGIQYISRVDTFRGLAGTLVNGKFNVGDEVVILPSKKKATIARMVTFDGDLKVAGHDQTLNIVLEPEVDAARGDVLHLASNAKQPADRFTANIVWLGESELIHSRSYILISGSTSTPAIVTTIKHKVNIESGEHDSARTLKMNEIGVIEIATDSPIALSNYSDSRETGNFILVDRATLNTVGAGMIVHALRRSENVTEQAYEIDAEKRAAQKGQVGKVLWFTGLSGSGKSTIANEVAKELYALGRHVYVLDGDNLRLGLNKDLGFTKEDRAENVRRVSEVAKLMMDAGLIVIVALVSPFRVDRDQARELFAKGKFIEIWVNTPAELCAQRDPKGLYKKAAAGDLPNMTGVGQEYEAPLSAEVELDGTLELKVNTEIILEIAK</sequence>
<evidence type="ECO:0000256" key="4">
    <source>
        <dbReference type="ARBA" id="ARBA00022679"/>
    </source>
</evidence>